<evidence type="ECO:0000313" key="2">
    <source>
        <dbReference type="EMBL" id="MCC2148979.1"/>
    </source>
</evidence>
<accession>A0ABS8EW30</accession>
<gene>
    <name evidence="2" type="ORF">LKD42_06880</name>
</gene>
<dbReference type="InterPro" id="IPR003777">
    <property type="entry name" value="XdhC_CoxI"/>
</dbReference>
<dbReference type="InterPro" id="IPR027051">
    <property type="entry name" value="XdhC_Rossmann_dom"/>
</dbReference>
<reference evidence="2 3" key="1">
    <citation type="submission" date="2021-10" db="EMBL/GenBank/DDBJ databases">
        <title>Anaerobic single-cell dispensing facilitates the cultivation of human gut bacteria.</title>
        <authorList>
            <person name="Afrizal A."/>
        </authorList>
    </citation>
    <scope>NUCLEOTIDE SEQUENCE [LARGE SCALE GENOMIC DNA]</scope>
    <source>
        <strain evidence="2 3">CLA-AA-H246</strain>
    </source>
</reference>
<dbReference type="PROSITE" id="PS51340">
    <property type="entry name" value="MOSC"/>
    <property type="match status" value="1"/>
</dbReference>
<dbReference type="Proteomes" id="UP001299235">
    <property type="component" value="Unassembled WGS sequence"/>
</dbReference>
<dbReference type="InterPro" id="IPR011037">
    <property type="entry name" value="Pyrv_Knase-like_insert_dom_sf"/>
</dbReference>
<dbReference type="PANTHER" id="PTHR30388">
    <property type="entry name" value="ALDEHYDE OXIDOREDUCTASE MOLYBDENUM COFACTOR ASSEMBLY PROTEIN"/>
    <property type="match status" value="1"/>
</dbReference>
<dbReference type="Pfam" id="PF13478">
    <property type="entry name" value="XdhC_C"/>
    <property type="match status" value="1"/>
</dbReference>
<name>A0ABS8EW30_9FIRM</name>
<keyword evidence="3" id="KW-1185">Reference proteome</keyword>
<dbReference type="SUPFAM" id="SSF51735">
    <property type="entry name" value="NAD(P)-binding Rossmann-fold domains"/>
    <property type="match status" value="1"/>
</dbReference>
<protein>
    <submittedName>
        <fullName evidence="2">XdhC family protein</fullName>
    </submittedName>
</protein>
<proteinExistence type="predicted"/>
<comment type="caution">
    <text evidence="2">The sequence shown here is derived from an EMBL/GenBank/DDBJ whole genome shotgun (WGS) entry which is preliminary data.</text>
</comment>
<dbReference type="InterPro" id="IPR052698">
    <property type="entry name" value="MoCofactor_Util/Proc"/>
</dbReference>
<evidence type="ECO:0000259" key="1">
    <source>
        <dbReference type="PROSITE" id="PS51340"/>
    </source>
</evidence>
<dbReference type="SUPFAM" id="SSF50800">
    <property type="entry name" value="PK beta-barrel domain-like"/>
    <property type="match status" value="1"/>
</dbReference>
<evidence type="ECO:0000313" key="3">
    <source>
        <dbReference type="Proteomes" id="UP001299235"/>
    </source>
</evidence>
<dbReference type="RefSeq" id="WP_248835236.1">
    <property type="nucleotide sequence ID" value="NZ_JAJEQE010000018.1"/>
</dbReference>
<dbReference type="Pfam" id="PF02625">
    <property type="entry name" value="XdhC_CoxI"/>
    <property type="match status" value="1"/>
</dbReference>
<dbReference type="InterPro" id="IPR005302">
    <property type="entry name" value="MoCF_Sase_C"/>
</dbReference>
<dbReference type="Gene3D" id="3.40.50.720">
    <property type="entry name" value="NAD(P)-binding Rossmann-like Domain"/>
    <property type="match status" value="1"/>
</dbReference>
<dbReference type="Pfam" id="PF03473">
    <property type="entry name" value="MOSC"/>
    <property type="match status" value="1"/>
</dbReference>
<dbReference type="InterPro" id="IPR036291">
    <property type="entry name" value="NAD(P)-bd_dom_sf"/>
</dbReference>
<sequence length="524" mass="58331">MGKLIAINISEKRGTEKKEIQEAKLVTDFGIAGDAHAGKWHRQVSLLSFEKIEDFKARGARIENGAFGENLIVSGFDFKTLPLGTRFQIGDALLEMTQIGKQCHSHCAIYQRMGECIMPKEGVFAVVLKGGTIKKGDEVTMIAANFYATVRDRNKAADTLTATVITGKNRGEKLCMMDGKIRAVRSSSAGMYHGLHKHDMNEAAKESISGSDFFNEKHAEEIWKAHLADKHRITIEEQEIFLHSIGNRARLVICGGGHVSTALVRMAKLLDFEIWVLEDRPFFAEHAKQEGADHILCGDYVESLAKIPKDVDNYYVCMTRGHRFDLECLKEIYKRTFAYAGMMGSRKRSVLVRKDLEEAGYTKEQVQKLHSPIGLAIGAQTPAEIALSVISEIVQCKNERAKAAETDEAILEELTEPQRLSKFAVNDENEMEYRMLCTIIEKRGSAPRSIGTQMLVTSDNRIIGTIGGGCAEAEVITRCRGYFAEMRKGIHGICEIVKIQMSTDNVEEEGMVCGGRIEVLLEET</sequence>
<dbReference type="PANTHER" id="PTHR30388:SF6">
    <property type="entry name" value="XANTHINE DEHYDROGENASE SUBUNIT A-RELATED"/>
    <property type="match status" value="1"/>
</dbReference>
<dbReference type="EMBL" id="JAJEQE010000018">
    <property type="protein sequence ID" value="MCC2148979.1"/>
    <property type="molecule type" value="Genomic_DNA"/>
</dbReference>
<dbReference type="Gene3D" id="2.40.33.20">
    <property type="entry name" value="PK beta-barrel domain-like"/>
    <property type="match status" value="1"/>
</dbReference>
<feature type="domain" description="MOSC" evidence="1">
    <location>
        <begin position="18"/>
        <end position="142"/>
    </location>
</feature>
<organism evidence="2 3">
    <name type="scientific">Hominisplanchenecus faecis</name>
    <dbReference type="NCBI Taxonomy" id="2885351"/>
    <lineage>
        <taxon>Bacteria</taxon>
        <taxon>Bacillati</taxon>
        <taxon>Bacillota</taxon>
        <taxon>Clostridia</taxon>
        <taxon>Lachnospirales</taxon>
        <taxon>Lachnospiraceae</taxon>
        <taxon>Hominisplanchenecus</taxon>
    </lineage>
</organism>